<dbReference type="SUPFAM" id="SSF52540">
    <property type="entry name" value="P-loop containing nucleoside triphosphate hydrolases"/>
    <property type="match status" value="1"/>
</dbReference>
<dbReference type="GO" id="GO:0003678">
    <property type="term" value="F:DNA helicase activity"/>
    <property type="evidence" value="ECO:0007669"/>
    <property type="project" value="UniProtKB-ARBA"/>
</dbReference>
<accession>A0A6C0INR8</accession>
<keyword evidence="1" id="KW-0547">Nucleotide-binding</keyword>
<name>A0A6C0INR8_9ZZZZ</name>
<evidence type="ECO:0000259" key="3">
    <source>
        <dbReference type="PROSITE" id="PS51192"/>
    </source>
</evidence>
<dbReference type="PANTHER" id="PTHR43788">
    <property type="entry name" value="DNA2/NAM7 HELICASE FAMILY MEMBER"/>
    <property type="match status" value="1"/>
</dbReference>
<dbReference type="PANTHER" id="PTHR43788:SF6">
    <property type="entry name" value="DNA HELICASE B"/>
    <property type="match status" value="1"/>
</dbReference>
<keyword evidence="2" id="KW-0067">ATP-binding</keyword>
<dbReference type="AlphaFoldDB" id="A0A6C0INR8"/>
<evidence type="ECO:0000256" key="1">
    <source>
        <dbReference type="ARBA" id="ARBA00022741"/>
    </source>
</evidence>
<dbReference type="PROSITE" id="PS51192">
    <property type="entry name" value="HELICASE_ATP_BIND_1"/>
    <property type="match status" value="1"/>
</dbReference>
<dbReference type="InterPro" id="IPR027785">
    <property type="entry name" value="UvrD-like_helicase_C"/>
</dbReference>
<protein>
    <recommendedName>
        <fullName evidence="3">Helicase ATP-binding domain-containing protein</fullName>
    </recommendedName>
</protein>
<feature type="domain" description="Helicase ATP-binding" evidence="3">
    <location>
        <begin position="322"/>
        <end position="460"/>
    </location>
</feature>
<evidence type="ECO:0000313" key="4">
    <source>
        <dbReference type="EMBL" id="QHT94135.1"/>
    </source>
</evidence>
<reference evidence="4" key="1">
    <citation type="journal article" date="2020" name="Nature">
        <title>Giant virus diversity and host interactions through global metagenomics.</title>
        <authorList>
            <person name="Schulz F."/>
            <person name="Roux S."/>
            <person name="Paez-Espino D."/>
            <person name="Jungbluth S."/>
            <person name="Walsh D.A."/>
            <person name="Denef V.J."/>
            <person name="McMahon K.D."/>
            <person name="Konstantinidis K.T."/>
            <person name="Eloe-Fadrosh E.A."/>
            <person name="Kyrpides N.C."/>
            <person name="Woyke T."/>
        </authorList>
    </citation>
    <scope>NUCLEOTIDE SEQUENCE</scope>
    <source>
        <strain evidence="4">GVMAG-M-3300024258-14</strain>
    </source>
</reference>
<dbReference type="CDD" id="cd17933">
    <property type="entry name" value="DEXSc_RecD-like"/>
    <property type="match status" value="1"/>
</dbReference>
<dbReference type="Pfam" id="PF13538">
    <property type="entry name" value="UvrD_C_2"/>
    <property type="match status" value="1"/>
</dbReference>
<organism evidence="4">
    <name type="scientific">viral metagenome</name>
    <dbReference type="NCBI Taxonomy" id="1070528"/>
    <lineage>
        <taxon>unclassified sequences</taxon>
        <taxon>metagenomes</taxon>
        <taxon>organismal metagenomes</taxon>
    </lineage>
</organism>
<dbReference type="InterPro" id="IPR014001">
    <property type="entry name" value="Helicase_ATP-bd"/>
</dbReference>
<dbReference type="CDD" id="cd18809">
    <property type="entry name" value="SF1_C_RecD"/>
    <property type="match status" value="1"/>
</dbReference>
<dbReference type="InterPro" id="IPR027417">
    <property type="entry name" value="P-loop_NTPase"/>
</dbReference>
<dbReference type="EMBL" id="MN740215">
    <property type="protein sequence ID" value="QHT94135.1"/>
    <property type="molecule type" value="Genomic_DNA"/>
</dbReference>
<proteinExistence type="predicted"/>
<dbReference type="GO" id="GO:0005524">
    <property type="term" value="F:ATP binding"/>
    <property type="evidence" value="ECO:0007669"/>
    <property type="project" value="UniProtKB-KW"/>
</dbReference>
<dbReference type="Pfam" id="PF13245">
    <property type="entry name" value="AAA_19"/>
    <property type="match status" value="1"/>
</dbReference>
<dbReference type="Gene3D" id="3.40.50.300">
    <property type="entry name" value="P-loop containing nucleotide triphosphate hydrolases"/>
    <property type="match status" value="2"/>
</dbReference>
<dbReference type="InterPro" id="IPR050534">
    <property type="entry name" value="Coronavir_polyprotein_1ab"/>
</dbReference>
<evidence type="ECO:0000256" key="2">
    <source>
        <dbReference type="ARBA" id="ARBA00022840"/>
    </source>
</evidence>
<sequence length="739" mass="87503">MSEFKKGSNIIWNGKIYQVIAKNYINNEVIINYNNNPNHRLNYKNEEITKLCSINDFILFKNTIYKITDIKKERNNVVYEIQNALKEQKERSLPYDTIGLKHILDDYQNKLGNFITFILKFYRNSCTTEMYNIFYKVVIRCKIKINKLYNILNYAKKIISSDIFQKLNIKNIYENPCNFIEKEYQFITYKEFIHICNEFKIVISEEVKVEKWIYFYFLQKNKFYAIKHEFIKDIENEFKMSVRKIIEKLHKKNKFMYIVINKKEYATTDYLYNFEKSMGDLFLDLYYDVNYDVNYDYITGLIDEFCQENRMDILIGRQKDAIINSAKNKFSIINGPPGTGKTTVVTCLLYVLNILCNIEYENISIMAPTGKAYMNIKDSILNKGAFFNETKSGTLHKILYGNNKKNTNNKYINNEYNNDENKNNNKIDVIVVDEVSMIDNFLLNDLLKKCKKENCRLIFLGDDKQLPSVKAGIILKKLINCDYFDENVNKLNKIHRQSGGLLLDSIYKMTRNEIIAYNTVNDNTLYLKNINEINEDNIHHQLQNLISDNNLNIDNCKFICPFKTDNKFIHTGRINSILQNIFNPILEANYKANVKYNKIPFRPNDKIIRTENSYDDNIMRANGQEATIVNYDGNMIDILYEGDENKVKIDIHELYDAFELNYCITTHKSQGSQYENVIYLIDDKATDFFVDHTNIYTAISRAKSRCIIYTNLNKFEKYQKKYSDRVSLFMEEFNEYDIM</sequence>
<dbReference type="Gene3D" id="2.30.30.940">
    <property type="match status" value="1"/>
</dbReference>